<dbReference type="RefSeq" id="WP_183568634.1">
    <property type="nucleotide sequence ID" value="NZ_JACHOP010000006.1"/>
</dbReference>
<dbReference type="EMBL" id="JACHOP010000006">
    <property type="protein sequence ID" value="MBB5757283.1"/>
    <property type="molecule type" value="Genomic_DNA"/>
</dbReference>
<sequence length="161" mass="18097">MPVVGDWTVLAHSLLLDQLDRLTAAVAAAQAKDPDGYLGTANAKLLVMLRRLLFETVAEDPTRPEYRQGNTLGDGRKHWFRAKFGNGRFRLFFRYDSRAKVIVFAWVNDETTLRTYGSKTDAYRVFAGMLDKGNPPDTWQDLLKAASAEAATARFERAKPT</sequence>
<dbReference type="AlphaFoldDB" id="A0A840ZKC9"/>
<dbReference type="Pfam" id="PF11663">
    <property type="entry name" value="Toxin_YhaV"/>
    <property type="match status" value="1"/>
</dbReference>
<accession>A0A840ZKC9</accession>
<reference evidence="1 2" key="1">
    <citation type="submission" date="2020-08" db="EMBL/GenBank/DDBJ databases">
        <title>Genomic Encyclopedia of Type Strains, Phase IV (KMG-IV): sequencing the most valuable type-strain genomes for metagenomic binning, comparative biology and taxonomic classification.</title>
        <authorList>
            <person name="Goeker M."/>
        </authorList>
    </citation>
    <scope>NUCLEOTIDE SEQUENCE [LARGE SCALE GENOMIC DNA]</scope>
    <source>
        <strain evidence="1 2">DSM 2163</strain>
    </source>
</reference>
<proteinExistence type="predicted"/>
<dbReference type="EC" id="3.1.-.-" evidence="1"/>
<keyword evidence="2" id="KW-1185">Reference proteome</keyword>
<dbReference type="GO" id="GO:0110001">
    <property type="term" value="C:toxin-antitoxin complex"/>
    <property type="evidence" value="ECO:0007669"/>
    <property type="project" value="InterPro"/>
</dbReference>
<name>A0A840ZKC9_9HYPH</name>
<dbReference type="GO" id="GO:0016787">
    <property type="term" value="F:hydrolase activity"/>
    <property type="evidence" value="ECO:0007669"/>
    <property type="project" value="UniProtKB-KW"/>
</dbReference>
<comment type="caution">
    <text evidence="1">The sequence shown here is derived from an EMBL/GenBank/DDBJ whole genome shotgun (WGS) entry which is preliminary data.</text>
</comment>
<dbReference type="InterPro" id="IPR021679">
    <property type="entry name" value="Toxin_endonuclease_YhaV"/>
</dbReference>
<keyword evidence="1" id="KW-0378">Hydrolase</keyword>
<dbReference type="GO" id="GO:0004540">
    <property type="term" value="F:RNA nuclease activity"/>
    <property type="evidence" value="ECO:0007669"/>
    <property type="project" value="InterPro"/>
</dbReference>
<organism evidence="1 2">
    <name type="scientific">Methylorubrum rhodinum</name>
    <dbReference type="NCBI Taxonomy" id="29428"/>
    <lineage>
        <taxon>Bacteria</taxon>
        <taxon>Pseudomonadati</taxon>
        <taxon>Pseudomonadota</taxon>
        <taxon>Alphaproteobacteria</taxon>
        <taxon>Hyphomicrobiales</taxon>
        <taxon>Methylobacteriaceae</taxon>
        <taxon>Methylorubrum</taxon>
    </lineage>
</organism>
<evidence type="ECO:0000313" key="2">
    <source>
        <dbReference type="Proteomes" id="UP000583454"/>
    </source>
</evidence>
<protein>
    <submittedName>
        <fullName evidence="1">Toxin YhaV</fullName>
        <ecNumber evidence="1">3.1.-.-</ecNumber>
    </submittedName>
</protein>
<dbReference type="Proteomes" id="UP000583454">
    <property type="component" value="Unassembled WGS sequence"/>
</dbReference>
<evidence type="ECO:0000313" key="1">
    <source>
        <dbReference type="EMBL" id="MBB5757283.1"/>
    </source>
</evidence>
<gene>
    <name evidence="1" type="ORF">HNR00_001994</name>
</gene>